<name>A0A803PG73_CANSA</name>
<sequence>MGKYMKKPKITGEVAVMEVSLSPQCSLGVRTRAKTLALQRQQQQQQQQRKSPTSNPNPVDSSAFSYLELRSRRLEKPPLLSEAKKQNKEKQGSPPVMTTRDCCGEKNPRTKFRWRSSRLSDVRSLDSGLADETLGLKGDETEEEEASFGENNSDFQGRDSTRESTPSSLIRESDILRNPGSTTRRPSSTATNQRVRNEMQRNIPTAQEIEEFFAFAEQQQQRIFIEKYTISLHYYECEVLTASGAQFGTTAHKYTNN</sequence>
<proteinExistence type="predicted"/>
<keyword evidence="1" id="KW-0131">Cell cycle</keyword>
<dbReference type="EnsemblPlants" id="evm.model.04.2270">
    <property type="protein sequence ID" value="cds.evm.model.04.2270"/>
    <property type="gene ID" value="evm.TU.04.2270"/>
</dbReference>
<reference evidence="3" key="1">
    <citation type="submission" date="2018-11" db="EMBL/GenBank/DDBJ databases">
        <authorList>
            <person name="Grassa J C."/>
        </authorList>
    </citation>
    <scope>NUCLEOTIDE SEQUENCE [LARGE SCALE GENOMIC DNA]</scope>
</reference>
<dbReference type="EMBL" id="UZAU01000406">
    <property type="status" value="NOT_ANNOTATED_CDS"/>
    <property type="molecule type" value="Genomic_DNA"/>
</dbReference>
<feature type="compositionally biased region" description="Polar residues" evidence="2">
    <location>
        <begin position="50"/>
        <end position="64"/>
    </location>
</feature>
<feature type="region of interest" description="Disordered" evidence="2">
    <location>
        <begin position="35"/>
        <end position="109"/>
    </location>
</feature>
<feature type="region of interest" description="Disordered" evidence="2">
    <location>
        <begin position="131"/>
        <end position="196"/>
    </location>
</feature>
<feature type="compositionally biased region" description="Polar residues" evidence="2">
    <location>
        <begin position="179"/>
        <end position="196"/>
    </location>
</feature>
<accession>A0A803PG73</accession>
<evidence type="ECO:0000313" key="3">
    <source>
        <dbReference type="EnsemblPlants" id="cds.evm.model.04.2270"/>
    </source>
</evidence>
<organism evidence="3 4">
    <name type="scientific">Cannabis sativa</name>
    <name type="common">Hemp</name>
    <name type="synonym">Marijuana</name>
    <dbReference type="NCBI Taxonomy" id="3483"/>
    <lineage>
        <taxon>Eukaryota</taxon>
        <taxon>Viridiplantae</taxon>
        <taxon>Streptophyta</taxon>
        <taxon>Embryophyta</taxon>
        <taxon>Tracheophyta</taxon>
        <taxon>Spermatophyta</taxon>
        <taxon>Magnoliopsida</taxon>
        <taxon>eudicotyledons</taxon>
        <taxon>Gunneridae</taxon>
        <taxon>Pentapetalae</taxon>
        <taxon>rosids</taxon>
        <taxon>fabids</taxon>
        <taxon>Rosales</taxon>
        <taxon>Cannabaceae</taxon>
        <taxon>Cannabis</taxon>
    </lineage>
</organism>
<keyword evidence="4" id="KW-1185">Reference proteome</keyword>
<dbReference type="AlphaFoldDB" id="A0A803PG73"/>
<dbReference type="GO" id="GO:0051726">
    <property type="term" value="P:regulation of cell cycle"/>
    <property type="evidence" value="ECO:0007669"/>
    <property type="project" value="InterPro"/>
</dbReference>
<dbReference type="Proteomes" id="UP000596661">
    <property type="component" value="Chromosome 4"/>
</dbReference>
<feature type="compositionally biased region" description="Low complexity" evidence="2">
    <location>
        <begin position="39"/>
        <end position="49"/>
    </location>
</feature>
<evidence type="ECO:0000256" key="1">
    <source>
        <dbReference type="ARBA" id="ARBA00023306"/>
    </source>
</evidence>
<protein>
    <recommendedName>
        <fullName evidence="5">Cyclin-dependent kinase inhibitor</fullName>
    </recommendedName>
</protein>
<dbReference type="Gramene" id="evm.model.04.2270">
    <property type="protein sequence ID" value="cds.evm.model.04.2270"/>
    <property type="gene ID" value="evm.TU.04.2270"/>
</dbReference>
<dbReference type="PANTHER" id="PTHR46776">
    <property type="entry name" value="CYCLIN-DEPENDENT KINASE INHIBITOR 4-RELATED"/>
    <property type="match status" value="1"/>
</dbReference>
<dbReference type="InterPro" id="IPR044275">
    <property type="entry name" value="KRP"/>
</dbReference>
<dbReference type="PIRSF" id="PIRSF017811">
    <property type="entry name" value="CDK_inhib_pln"/>
    <property type="match status" value="1"/>
</dbReference>
<evidence type="ECO:0000256" key="2">
    <source>
        <dbReference type="SAM" id="MobiDB-lite"/>
    </source>
</evidence>
<reference evidence="3" key="2">
    <citation type="submission" date="2021-03" db="UniProtKB">
        <authorList>
            <consortium name="EnsemblPlants"/>
        </authorList>
    </citation>
    <scope>IDENTIFICATION</scope>
</reference>
<dbReference type="GO" id="GO:0004861">
    <property type="term" value="F:cyclin-dependent protein serine/threonine kinase inhibitor activity"/>
    <property type="evidence" value="ECO:0007669"/>
    <property type="project" value="InterPro"/>
</dbReference>
<evidence type="ECO:0008006" key="5">
    <source>
        <dbReference type="Google" id="ProtNLM"/>
    </source>
</evidence>
<evidence type="ECO:0000313" key="4">
    <source>
        <dbReference type="Proteomes" id="UP000596661"/>
    </source>
</evidence>
<feature type="compositionally biased region" description="Basic and acidic residues" evidence="2">
    <location>
        <begin position="69"/>
        <end position="91"/>
    </location>
</feature>